<feature type="transmembrane region" description="Helical" evidence="1">
    <location>
        <begin position="67"/>
        <end position="87"/>
    </location>
</feature>
<evidence type="ECO:0000313" key="2">
    <source>
        <dbReference type="EMBL" id="MBM6997847.1"/>
    </source>
</evidence>
<proteinExistence type="predicted"/>
<dbReference type="EMBL" id="JADCNN020000024">
    <property type="protein sequence ID" value="MBM6997847.1"/>
    <property type="molecule type" value="Genomic_DNA"/>
</dbReference>
<evidence type="ECO:0000256" key="1">
    <source>
        <dbReference type="SAM" id="Phobius"/>
    </source>
</evidence>
<comment type="caution">
    <text evidence="2">The sequence shown here is derived from an EMBL/GenBank/DDBJ whole genome shotgun (WGS) entry which is preliminary data.</text>
</comment>
<dbReference type="InterPro" id="IPR002798">
    <property type="entry name" value="SpoIIM-like"/>
</dbReference>
<evidence type="ECO:0000313" key="3">
    <source>
        <dbReference type="Proteomes" id="UP001516620"/>
    </source>
</evidence>
<dbReference type="Pfam" id="PF01944">
    <property type="entry name" value="SpoIIM"/>
    <property type="match status" value="1"/>
</dbReference>
<keyword evidence="1" id="KW-0472">Membrane</keyword>
<feature type="transmembrane region" description="Helical" evidence="1">
    <location>
        <begin position="94"/>
        <end position="112"/>
    </location>
</feature>
<keyword evidence="1" id="KW-0812">Transmembrane</keyword>
<gene>
    <name evidence="2" type="ORF">IM700_019465</name>
</gene>
<dbReference type="PANTHER" id="PTHR35337">
    <property type="entry name" value="SLR1478 PROTEIN"/>
    <property type="match status" value="1"/>
</dbReference>
<keyword evidence="3" id="KW-1185">Reference proteome</keyword>
<keyword evidence="1" id="KW-1133">Transmembrane helix</keyword>
<name>A0ABS2H8V6_9BACL</name>
<reference evidence="2 3" key="1">
    <citation type="submission" date="2021-01" db="EMBL/GenBank/DDBJ databases">
        <title>Paenibacillus sp.nov. isolated from the rhizosphere soil of tomato plant.</title>
        <authorList>
            <person name="Thin K.K."/>
            <person name="Zhang X."/>
            <person name="He S."/>
        </authorList>
    </citation>
    <scope>NUCLEOTIDE SEQUENCE [LARGE SCALE GENOMIC DNA]</scope>
    <source>
        <strain evidence="2 3">DXFW5</strain>
    </source>
</reference>
<sequence>MFSIRGFGSDLRKYKRAMLLSILIFAAGVALGAGNVDLITRWVMPDIERLGEISRSLAQSDHPELNFFLFIFFNNAVKSIMVILLGAIFGILPAFFLLMNGLVLGFVVTAAGADGGNVLNLIVRGLLPHGVIEIPAILIAAGFGMQFGYLILKSLGEIGSRDASECTVDWRGFLISAGRGAIWIVGMLLIAAVIESTLTFYLAQHS</sequence>
<protein>
    <submittedName>
        <fullName evidence="2">Stage II sporulation protein M</fullName>
    </submittedName>
</protein>
<organism evidence="2 3">
    <name type="scientific">Paenibacillus rhizolycopersici</name>
    <dbReference type="NCBI Taxonomy" id="2780073"/>
    <lineage>
        <taxon>Bacteria</taxon>
        <taxon>Bacillati</taxon>
        <taxon>Bacillota</taxon>
        <taxon>Bacilli</taxon>
        <taxon>Bacillales</taxon>
        <taxon>Paenibacillaceae</taxon>
        <taxon>Paenibacillus</taxon>
    </lineage>
</organism>
<dbReference type="RefSeq" id="WP_193418704.1">
    <property type="nucleotide sequence ID" value="NZ_JADCNN020000024.1"/>
</dbReference>
<feature type="transmembrane region" description="Helical" evidence="1">
    <location>
        <begin position="132"/>
        <end position="152"/>
    </location>
</feature>
<accession>A0ABS2H8V6</accession>
<dbReference type="PANTHER" id="PTHR35337:SF1">
    <property type="entry name" value="SLR1478 PROTEIN"/>
    <property type="match status" value="1"/>
</dbReference>
<feature type="transmembrane region" description="Helical" evidence="1">
    <location>
        <begin position="181"/>
        <end position="203"/>
    </location>
</feature>
<dbReference type="Proteomes" id="UP001516620">
    <property type="component" value="Unassembled WGS sequence"/>
</dbReference>